<reference evidence="2" key="1">
    <citation type="submission" date="2022-11" db="UniProtKB">
        <authorList>
            <consortium name="WormBaseParasite"/>
        </authorList>
    </citation>
    <scope>IDENTIFICATION</scope>
</reference>
<dbReference type="WBParaSite" id="nRc.2.0.1.t36850-RA">
    <property type="protein sequence ID" value="nRc.2.0.1.t36850-RA"/>
    <property type="gene ID" value="nRc.2.0.1.g36850"/>
</dbReference>
<keyword evidence="1" id="KW-1185">Reference proteome</keyword>
<accession>A0A915KEP1</accession>
<organism evidence="1 2">
    <name type="scientific">Romanomermis culicivorax</name>
    <name type="common">Nematode worm</name>
    <dbReference type="NCBI Taxonomy" id="13658"/>
    <lineage>
        <taxon>Eukaryota</taxon>
        <taxon>Metazoa</taxon>
        <taxon>Ecdysozoa</taxon>
        <taxon>Nematoda</taxon>
        <taxon>Enoplea</taxon>
        <taxon>Dorylaimia</taxon>
        <taxon>Mermithida</taxon>
        <taxon>Mermithoidea</taxon>
        <taxon>Mermithidae</taxon>
        <taxon>Romanomermis</taxon>
    </lineage>
</organism>
<evidence type="ECO:0000313" key="1">
    <source>
        <dbReference type="Proteomes" id="UP000887565"/>
    </source>
</evidence>
<dbReference type="AlphaFoldDB" id="A0A915KEP1"/>
<protein>
    <submittedName>
        <fullName evidence="2">Uncharacterized protein</fullName>
    </submittedName>
</protein>
<name>A0A915KEP1_ROMCU</name>
<dbReference type="Proteomes" id="UP000887565">
    <property type="component" value="Unplaced"/>
</dbReference>
<evidence type="ECO:0000313" key="2">
    <source>
        <dbReference type="WBParaSite" id="nRc.2.0.1.t36850-RA"/>
    </source>
</evidence>
<sequence length="567" mass="63855">QISSKDENFVRLTSLPFEILADLYDKNLWSDENGRQLRLQSTEIGVLHALLFCLEHFGRLKSDQNGRTYSDDDVPHPVKLLRNFLIRESSEMSRPKTNKIEETHPTKKSINVNPGVGPPPYPMPTSLVGVTFPDLASTSSAATMAQSPNELMKFLKLKHIILTKSFCGSLEFLALANITFCIWKMSKTFGLLKFVLACKILTLEAKWPIEKKPKKNLREYDINRVDSDVDHIVQFPDVGQMFDTPQSFGPQTIMAAEKLSSLKAPKKTDFWAKGTGFGSGPTQRQWNVDSTVSKQKRDEENVACILKVLTAFLCPKAMETFEKFTQKLSVDSDSLAALESVVLKDVSLDEKTVQIFTQSCLFAILEHYLRNDSILDISRHTSVYLSVLQTLCAVSACAQLRHLLTAGDESENSIFKLVEKMRQAVDVYSSKIGQMKTPNAESIGQTNEQDECLAKLTPLVNLSAKLLENFVPKNAGYHHRRQTSGEILSTDQIYMNAMKILQYKSIQFFQSNDQSISKIAYNYAGKLPSTDHAAALNPRIRRLAQEIVTLSTTYRDNMFNLMQLGIR</sequence>
<proteinExistence type="predicted"/>